<feature type="chain" id="PRO_5017949037" evidence="2">
    <location>
        <begin position="20"/>
        <end position="105"/>
    </location>
</feature>
<name>A0A3M7RIF3_BRAPC</name>
<feature type="compositionally biased region" description="Basic and acidic residues" evidence="1">
    <location>
        <begin position="82"/>
        <end position="98"/>
    </location>
</feature>
<keyword evidence="2" id="KW-0732">Signal</keyword>
<dbReference type="AlphaFoldDB" id="A0A3M7RIF3"/>
<keyword evidence="4" id="KW-1185">Reference proteome</keyword>
<gene>
    <name evidence="3" type="ORF">BpHYR1_000814</name>
</gene>
<proteinExistence type="predicted"/>
<evidence type="ECO:0000256" key="1">
    <source>
        <dbReference type="SAM" id="MobiDB-lite"/>
    </source>
</evidence>
<organism evidence="3 4">
    <name type="scientific">Brachionus plicatilis</name>
    <name type="common">Marine rotifer</name>
    <name type="synonym">Brachionus muelleri</name>
    <dbReference type="NCBI Taxonomy" id="10195"/>
    <lineage>
        <taxon>Eukaryota</taxon>
        <taxon>Metazoa</taxon>
        <taxon>Spiralia</taxon>
        <taxon>Gnathifera</taxon>
        <taxon>Rotifera</taxon>
        <taxon>Eurotatoria</taxon>
        <taxon>Monogononta</taxon>
        <taxon>Pseudotrocha</taxon>
        <taxon>Ploima</taxon>
        <taxon>Brachionidae</taxon>
        <taxon>Brachionus</taxon>
    </lineage>
</organism>
<comment type="caution">
    <text evidence="3">The sequence shown here is derived from an EMBL/GenBank/DDBJ whole genome shotgun (WGS) entry which is preliminary data.</text>
</comment>
<sequence>MVEIIAPSLLFIIIARNEAAVTSLIYKQNYARFLVMGSTKIYINNNININIRVRNQQRVNHSRNKMGDVNQPTNKINLPADDLPRDLRDLQKHSEPRSTRKLTSL</sequence>
<protein>
    <submittedName>
        <fullName evidence="3">Uncharacterized protein</fullName>
    </submittedName>
</protein>
<reference evidence="3 4" key="1">
    <citation type="journal article" date="2018" name="Sci. Rep.">
        <title>Genomic signatures of local adaptation to the degree of environmental predictability in rotifers.</title>
        <authorList>
            <person name="Franch-Gras L."/>
            <person name="Hahn C."/>
            <person name="Garcia-Roger E.M."/>
            <person name="Carmona M.J."/>
            <person name="Serra M."/>
            <person name="Gomez A."/>
        </authorList>
    </citation>
    <scope>NUCLEOTIDE SEQUENCE [LARGE SCALE GENOMIC DNA]</scope>
    <source>
        <strain evidence="3">HYR1</strain>
    </source>
</reference>
<dbReference type="Proteomes" id="UP000276133">
    <property type="component" value="Unassembled WGS sequence"/>
</dbReference>
<feature type="region of interest" description="Disordered" evidence="1">
    <location>
        <begin position="61"/>
        <end position="105"/>
    </location>
</feature>
<dbReference type="EMBL" id="REGN01003326">
    <property type="protein sequence ID" value="RNA23224.1"/>
    <property type="molecule type" value="Genomic_DNA"/>
</dbReference>
<accession>A0A3M7RIF3</accession>
<evidence type="ECO:0000313" key="3">
    <source>
        <dbReference type="EMBL" id="RNA23224.1"/>
    </source>
</evidence>
<evidence type="ECO:0000313" key="4">
    <source>
        <dbReference type="Proteomes" id="UP000276133"/>
    </source>
</evidence>
<evidence type="ECO:0000256" key="2">
    <source>
        <dbReference type="SAM" id="SignalP"/>
    </source>
</evidence>
<feature type="signal peptide" evidence="2">
    <location>
        <begin position="1"/>
        <end position="19"/>
    </location>
</feature>